<name>A0ABW2NVD4_9BACL</name>
<gene>
    <name evidence="2" type="ORF">ACFQPF_16935</name>
</gene>
<dbReference type="RefSeq" id="WP_379751141.1">
    <property type="nucleotide sequence ID" value="NZ_JBHTCP010000051.1"/>
</dbReference>
<organism evidence="2 3">
    <name type="scientific">Fictibacillus iocasae</name>
    <dbReference type="NCBI Taxonomy" id="2715437"/>
    <lineage>
        <taxon>Bacteria</taxon>
        <taxon>Bacillati</taxon>
        <taxon>Bacillota</taxon>
        <taxon>Bacilli</taxon>
        <taxon>Bacillales</taxon>
        <taxon>Fictibacillaceae</taxon>
        <taxon>Fictibacillus</taxon>
    </lineage>
</organism>
<evidence type="ECO:0000259" key="1">
    <source>
        <dbReference type="Pfam" id="PF03413"/>
    </source>
</evidence>
<evidence type="ECO:0000313" key="3">
    <source>
        <dbReference type="Proteomes" id="UP001596549"/>
    </source>
</evidence>
<sequence>MKWKTLLAAGAAGALAGYWVVKKQREPLSPEKVLNKVKQAIAPEYAVSGTWIQYKPETITRFGLPYTVYKGGFSQIHPQKKHVHHEFTADADTGVILELKNN</sequence>
<dbReference type="Pfam" id="PF03413">
    <property type="entry name" value="PepSY"/>
    <property type="match status" value="1"/>
</dbReference>
<evidence type="ECO:0000313" key="2">
    <source>
        <dbReference type="EMBL" id="MFC7373327.1"/>
    </source>
</evidence>
<dbReference type="InterPro" id="IPR025711">
    <property type="entry name" value="PepSY"/>
</dbReference>
<feature type="domain" description="PepSY" evidence="1">
    <location>
        <begin position="27"/>
        <end position="98"/>
    </location>
</feature>
<comment type="caution">
    <text evidence="2">The sequence shown here is derived from an EMBL/GenBank/DDBJ whole genome shotgun (WGS) entry which is preliminary data.</text>
</comment>
<protein>
    <submittedName>
        <fullName evidence="2">PepSY domain-containing protein</fullName>
    </submittedName>
</protein>
<dbReference type="EMBL" id="JBHTCP010000051">
    <property type="protein sequence ID" value="MFC7373327.1"/>
    <property type="molecule type" value="Genomic_DNA"/>
</dbReference>
<keyword evidence="3" id="KW-1185">Reference proteome</keyword>
<accession>A0ABW2NVD4</accession>
<reference evidence="3" key="1">
    <citation type="journal article" date="2019" name="Int. J. Syst. Evol. Microbiol.">
        <title>The Global Catalogue of Microorganisms (GCM) 10K type strain sequencing project: providing services to taxonomists for standard genome sequencing and annotation.</title>
        <authorList>
            <consortium name="The Broad Institute Genomics Platform"/>
            <consortium name="The Broad Institute Genome Sequencing Center for Infectious Disease"/>
            <person name="Wu L."/>
            <person name="Ma J."/>
        </authorList>
    </citation>
    <scope>NUCLEOTIDE SEQUENCE [LARGE SCALE GENOMIC DNA]</scope>
    <source>
        <strain evidence="3">NBRC 106396</strain>
    </source>
</reference>
<proteinExistence type="predicted"/>
<dbReference type="Proteomes" id="UP001596549">
    <property type="component" value="Unassembled WGS sequence"/>
</dbReference>